<dbReference type="GO" id="GO:0042043">
    <property type="term" value="F:neurexin family protein binding"/>
    <property type="evidence" value="ECO:0007669"/>
    <property type="project" value="TreeGrafter"/>
</dbReference>
<sequence>MGNFDNADVTGEIEFAIRYCFKTHSLEICIEACRNLAYGEDKKKKCNPYVKTYLLPDRSSQGKRKSGVQRSTVDPTFQETLKVPGGSGAQVCVPAGQLNWAWTRLRTGPVGCDRSVR</sequence>
<dbReference type="AlphaFoldDB" id="A0A7J8KHV3"/>
<name>A0A7J8KHV3_ROUAE</name>
<evidence type="ECO:0000313" key="2">
    <source>
        <dbReference type="EMBL" id="KAF6508424.1"/>
    </source>
</evidence>
<dbReference type="GO" id="GO:0070382">
    <property type="term" value="C:exocytic vesicle"/>
    <property type="evidence" value="ECO:0007669"/>
    <property type="project" value="TreeGrafter"/>
</dbReference>
<dbReference type="SUPFAM" id="SSF49562">
    <property type="entry name" value="C2 domain (Calcium/lipid-binding domain, CaLB)"/>
    <property type="match status" value="1"/>
</dbReference>
<dbReference type="PANTHER" id="PTHR45716">
    <property type="entry name" value="BITESIZE, ISOFORM I"/>
    <property type="match status" value="1"/>
</dbReference>
<dbReference type="Proteomes" id="UP000593571">
    <property type="component" value="Unassembled WGS sequence"/>
</dbReference>
<protein>
    <submittedName>
        <fullName evidence="2">Synaptotagmin like 3</fullName>
    </submittedName>
</protein>
<comment type="caution">
    <text evidence="2">The sequence shown here is derived from an EMBL/GenBank/DDBJ whole genome shotgun (WGS) entry which is preliminary data.</text>
</comment>
<dbReference type="Pfam" id="PF00168">
    <property type="entry name" value="C2"/>
    <property type="match status" value="1"/>
</dbReference>
<evidence type="ECO:0000313" key="3">
    <source>
        <dbReference type="Proteomes" id="UP000593571"/>
    </source>
</evidence>
<evidence type="ECO:0000259" key="1">
    <source>
        <dbReference type="PROSITE" id="PS50004"/>
    </source>
</evidence>
<proteinExistence type="predicted"/>
<dbReference type="InterPro" id="IPR000008">
    <property type="entry name" value="C2_dom"/>
</dbReference>
<dbReference type="PROSITE" id="PS50004">
    <property type="entry name" value="C2"/>
    <property type="match status" value="1"/>
</dbReference>
<dbReference type="GO" id="GO:0006887">
    <property type="term" value="P:exocytosis"/>
    <property type="evidence" value="ECO:0007669"/>
    <property type="project" value="TreeGrafter"/>
</dbReference>
<dbReference type="GO" id="GO:0005886">
    <property type="term" value="C:plasma membrane"/>
    <property type="evidence" value="ECO:0007669"/>
    <property type="project" value="TreeGrafter"/>
</dbReference>
<gene>
    <name evidence="2" type="ORF">HJG63_018808</name>
</gene>
<keyword evidence="3" id="KW-1185">Reference proteome</keyword>
<feature type="domain" description="C2" evidence="1">
    <location>
        <begin position="9"/>
        <end position="117"/>
    </location>
</feature>
<dbReference type="InterPro" id="IPR035892">
    <property type="entry name" value="C2_domain_sf"/>
</dbReference>
<dbReference type="PANTHER" id="PTHR45716:SF1">
    <property type="entry name" value="SYNAPTOTAGMIN-LIKE PROTEIN 3"/>
    <property type="match status" value="1"/>
</dbReference>
<dbReference type="EMBL" id="JACASE010000001">
    <property type="protein sequence ID" value="KAF6508424.1"/>
    <property type="molecule type" value="Genomic_DNA"/>
</dbReference>
<organism evidence="2 3">
    <name type="scientific">Rousettus aegyptiacus</name>
    <name type="common">Egyptian fruit bat</name>
    <name type="synonym">Pteropus aegyptiacus</name>
    <dbReference type="NCBI Taxonomy" id="9407"/>
    <lineage>
        <taxon>Eukaryota</taxon>
        <taxon>Metazoa</taxon>
        <taxon>Chordata</taxon>
        <taxon>Craniata</taxon>
        <taxon>Vertebrata</taxon>
        <taxon>Euteleostomi</taxon>
        <taxon>Mammalia</taxon>
        <taxon>Eutheria</taxon>
        <taxon>Laurasiatheria</taxon>
        <taxon>Chiroptera</taxon>
        <taxon>Yinpterochiroptera</taxon>
        <taxon>Pteropodoidea</taxon>
        <taxon>Pteropodidae</taxon>
        <taxon>Rousettinae</taxon>
        <taxon>Rousettus</taxon>
    </lineage>
</organism>
<accession>A0A7J8KHV3</accession>
<dbReference type="Gene3D" id="2.60.40.150">
    <property type="entry name" value="C2 domain"/>
    <property type="match status" value="1"/>
</dbReference>
<reference evidence="2 3" key="1">
    <citation type="journal article" date="2020" name="Nature">
        <title>Six reference-quality genomes reveal evolution of bat adaptations.</title>
        <authorList>
            <person name="Jebb D."/>
            <person name="Huang Z."/>
            <person name="Pippel M."/>
            <person name="Hughes G.M."/>
            <person name="Lavrichenko K."/>
            <person name="Devanna P."/>
            <person name="Winkler S."/>
            <person name="Jermiin L.S."/>
            <person name="Skirmuntt E.C."/>
            <person name="Katzourakis A."/>
            <person name="Burkitt-Gray L."/>
            <person name="Ray D.A."/>
            <person name="Sullivan K.A.M."/>
            <person name="Roscito J.G."/>
            <person name="Kirilenko B.M."/>
            <person name="Davalos L.M."/>
            <person name="Corthals A.P."/>
            <person name="Power M.L."/>
            <person name="Jones G."/>
            <person name="Ransome R.D."/>
            <person name="Dechmann D.K.N."/>
            <person name="Locatelli A.G."/>
            <person name="Puechmaille S.J."/>
            <person name="Fedrigo O."/>
            <person name="Jarvis E.D."/>
            <person name="Hiller M."/>
            <person name="Vernes S.C."/>
            <person name="Myers E.W."/>
            <person name="Teeling E.C."/>
        </authorList>
    </citation>
    <scope>NUCLEOTIDE SEQUENCE [LARGE SCALE GENOMIC DNA]</scope>
    <source>
        <strain evidence="2">MRouAeg1</strain>
        <tissue evidence="2">Muscle</tissue>
    </source>
</reference>